<comment type="caution">
    <text evidence="4">The sequence shown here is derived from an EMBL/GenBank/DDBJ whole genome shotgun (WGS) entry which is preliminary data.</text>
</comment>
<accession>A0A4U0PZ59</accession>
<gene>
    <name evidence="4" type="ORF">FAZ21_10190</name>
</gene>
<feature type="domain" description="DUF4124" evidence="3">
    <location>
        <begin position="26"/>
        <end position="78"/>
    </location>
</feature>
<evidence type="ECO:0000256" key="2">
    <source>
        <dbReference type="SAM" id="Phobius"/>
    </source>
</evidence>
<dbReference type="InterPro" id="IPR025392">
    <property type="entry name" value="DUF4124"/>
</dbReference>
<dbReference type="EMBL" id="SUMF01000009">
    <property type="protein sequence ID" value="TJZ73550.1"/>
    <property type="molecule type" value="Genomic_DNA"/>
</dbReference>
<dbReference type="OrthoDB" id="8794394at2"/>
<evidence type="ECO:0000313" key="5">
    <source>
        <dbReference type="Proteomes" id="UP000310016"/>
    </source>
</evidence>
<keyword evidence="2" id="KW-0812">Transmembrane</keyword>
<keyword evidence="2" id="KW-0472">Membrane</keyword>
<keyword evidence="5" id="KW-1185">Reference proteome</keyword>
<sequence length="166" mass="17763">MDECAGAGAGRLKRGQLMKKTMMLVLMCGVAAFASAEIYKWKDADGRVHYSDTPPPGQNKAQVINTKELPVSSLPANRNEARTDAATPAPSPVPGAAEAKPAAPAAAAAPPKDQAACDAARKRNDFLNNNKLYKAINEKGNVEFVDAEKRKRELAETEEAIKKNCQ</sequence>
<dbReference type="Proteomes" id="UP000310016">
    <property type="component" value="Unassembled WGS sequence"/>
</dbReference>
<name>A0A4U0PZ59_9NEIS</name>
<protein>
    <submittedName>
        <fullName evidence="4">DUF4124 domain-containing protein</fullName>
    </submittedName>
</protein>
<dbReference type="Pfam" id="PF13511">
    <property type="entry name" value="DUF4124"/>
    <property type="match status" value="1"/>
</dbReference>
<reference evidence="4 5" key="1">
    <citation type="submission" date="2019-04" db="EMBL/GenBank/DDBJ databases">
        <title>Chitiniphilus eburnea sp. nov., a novel chitinolytic bacterium isolated from aquaculture sludge.</title>
        <authorList>
            <person name="Sheng M."/>
        </authorList>
    </citation>
    <scope>NUCLEOTIDE SEQUENCE [LARGE SCALE GENOMIC DNA]</scope>
    <source>
        <strain evidence="4 5">HX-2-15</strain>
    </source>
</reference>
<dbReference type="AlphaFoldDB" id="A0A4U0PZ59"/>
<organism evidence="4 5">
    <name type="scientific">Chitiniphilus eburneus</name>
    <dbReference type="NCBI Taxonomy" id="2571148"/>
    <lineage>
        <taxon>Bacteria</taxon>
        <taxon>Pseudomonadati</taxon>
        <taxon>Pseudomonadota</taxon>
        <taxon>Betaproteobacteria</taxon>
        <taxon>Neisseriales</taxon>
        <taxon>Chitinibacteraceae</taxon>
        <taxon>Chitiniphilus</taxon>
    </lineage>
</organism>
<feature type="region of interest" description="Disordered" evidence="1">
    <location>
        <begin position="50"/>
        <end position="117"/>
    </location>
</feature>
<keyword evidence="2" id="KW-1133">Transmembrane helix</keyword>
<proteinExistence type="predicted"/>
<feature type="compositionally biased region" description="Low complexity" evidence="1">
    <location>
        <begin position="94"/>
        <end position="117"/>
    </location>
</feature>
<evidence type="ECO:0000313" key="4">
    <source>
        <dbReference type="EMBL" id="TJZ73550.1"/>
    </source>
</evidence>
<evidence type="ECO:0000256" key="1">
    <source>
        <dbReference type="SAM" id="MobiDB-lite"/>
    </source>
</evidence>
<evidence type="ECO:0000259" key="3">
    <source>
        <dbReference type="Pfam" id="PF13511"/>
    </source>
</evidence>
<feature type="transmembrane region" description="Helical" evidence="2">
    <location>
        <begin position="21"/>
        <end position="41"/>
    </location>
</feature>